<dbReference type="AlphaFoldDB" id="A0A5J4TYD9"/>
<gene>
    <name evidence="1" type="ORF">EZS28_041554</name>
</gene>
<reference evidence="1 2" key="1">
    <citation type="submission" date="2019-03" db="EMBL/GenBank/DDBJ databases">
        <title>Single cell metagenomics reveals metabolic interactions within the superorganism composed of flagellate Streblomastix strix and complex community of Bacteroidetes bacteria on its surface.</title>
        <authorList>
            <person name="Treitli S.C."/>
            <person name="Kolisko M."/>
            <person name="Husnik F."/>
            <person name="Keeling P."/>
            <person name="Hampl V."/>
        </authorList>
    </citation>
    <scope>NUCLEOTIDE SEQUENCE [LARGE SCALE GENOMIC DNA]</scope>
    <source>
        <strain evidence="1">ST1C</strain>
    </source>
</reference>
<name>A0A5J4TYD9_9EUKA</name>
<protein>
    <submittedName>
        <fullName evidence="1">Uncharacterized protein</fullName>
    </submittedName>
</protein>
<evidence type="ECO:0000313" key="1">
    <source>
        <dbReference type="EMBL" id="KAA6362919.1"/>
    </source>
</evidence>
<dbReference type="Proteomes" id="UP000324800">
    <property type="component" value="Unassembled WGS sequence"/>
</dbReference>
<sequence>MELIIYECLHSAFSLMNLSVFETVVIEVAIADFILQEKMVGLNSKQTADFKGVAYIKMIELGPPLGLFPVVPYQNFGLRVRSPFGLQPMLPCLNNLLQVDFYEYLQGCQIAIRDNVEQGKPEKMGSLIVNILKKRYFLN</sequence>
<dbReference type="EMBL" id="SNRW01023555">
    <property type="protein sequence ID" value="KAA6362919.1"/>
    <property type="molecule type" value="Genomic_DNA"/>
</dbReference>
<organism evidence="1 2">
    <name type="scientific">Streblomastix strix</name>
    <dbReference type="NCBI Taxonomy" id="222440"/>
    <lineage>
        <taxon>Eukaryota</taxon>
        <taxon>Metamonada</taxon>
        <taxon>Preaxostyla</taxon>
        <taxon>Oxymonadida</taxon>
        <taxon>Streblomastigidae</taxon>
        <taxon>Streblomastix</taxon>
    </lineage>
</organism>
<comment type="caution">
    <text evidence="1">The sequence shown here is derived from an EMBL/GenBank/DDBJ whole genome shotgun (WGS) entry which is preliminary data.</text>
</comment>
<proteinExistence type="predicted"/>
<accession>A0A5J4TYD9</accession>
<evidence type="ECO:0000313" key="2">
    <source>
        <dbReference type="Proteomes" id="UP000324800"/>
    </source>
</evidence>